<keyword evidence="2 7" id="KW-0853">WD repeat</keyword>
<name>A0A7R7W899_ASPKA</name>
<dbReference type="GO" id="GO:0005741">
    <property type="term" value="C:mitochondrial outer membrane"/>
    <property type="evidence" value="ECO:0007669"/>
    <property type="project" value="UniProtKB-SubCell"/>
</dbReference>
<dbReference type="PROSITE" id="PS00678">
    <property type="entry name" value="WD_REPEATS_1"/>
    <property type="match status" value="2"/>
</dbReference>
<dbReference type="SMART" id="SM00320">
    <property type="entry name" value="WD40"/>
    <property type="match status" value="3"/>
</dbReference>
<dbReference type="PRINTS" id="PR00320">
    <property type="entry name" value="GPROTEINBRPT"/>
</dbReference>
<dbReference type="GeneID" id="64959531"/>
<gene>
    <name evidence="8" type="ORF">AKAW2_31525S</name>
</gene>
<evidence type="ECO:0000256" key="2">
    <source>
        <dbReference type="ARBA" id="ARBA00022574"/>
    </source>
</evidence>
<dbReference type="Pfam" id="PF00400">
    <property type="entry name" value="WD40"/>
    <property type="match status" value="3"/>
</dbReference>
<dbReference type="GO" id="GO:1990234">
    <property type="term" value="C:transferase complex"/>
    <property type="evidence" value="ECO:0007669"/>
    <property type="project" value="UniProtKB-ARBA"/>
</dbReference>
<protein>
    <recommendedName>
        <fullName evidence="5">Mitochondrial division protein 1</fullName>
    </recommendedName>
</protein>
<keyword evidence="9" id="KW-1185">Reference proteome</keyword>
<dbReference type="EMBL" id="AP024427">
    <property type="protein sequence ID" value="BCR98206.1"/>
    <property type="molecule type" value="Genomic_DNA"/>
</dbReference>
<dbReference type="InterPro" id="IPR019775">
    <property type="entry name" value="WD40_repeat_CS"/>
</dbReference>
<dbReference type="AlphaFoldDB" id="A0A7R7W899"/>
<reference evidence="8" key="1">
    <citation type="submission" date="2021-01" db="EMBL/GenBank/DDBJ databases">
        <authorList>
            <consortium name="Aspergillus luchuensis mut. kawachii IFO 4304 genome sequencing consortium"/>
            <person name="Kazuki M."/>
            <person name="Futagami T."/>
        </authorList>
    </citation>
    <scope>NUCLEOTIDE SEQUENCE</scope>
    <source>
        <strain evidence="8">IFO 4308</strain>
    </source>
</reference>
<dbReference type="Gene3D" id="2.130.10.10">
    <property type="entry name" value="YVTN repeat-like/Quinoprotein amine dehydrogenase"/>
    <property type="match status" value="2"/>
</dbReference>
<evidence type="ECO:0000256" key="5">
    <source>
        <dbReference type="ARBA" id="ARBA00039789"/>
    </source>
</evidence>
<keyword evidence="3" id="KW-0677">Repeat</keyword>
<comment type="subcellular location">
    <subcellularLocation>
        <location evidence="1">Mitochondrion outer membrane</location>
        <topology evidence="1">Peripheral membrane protein</topology>
        <orientation evidence="1">Cytoplasmic side</orientation>
    </subcellularLocation>
</comment>
<dbReference type="OrthoDB" id="538223at2759"/>
<dbReference type="GO" id="GO:0005634">
    <property type="term" value="C:nucleus"/>
    <property type="evidence" value="ECO:0007669"/>
    <property type="project" value="TreeGrafter"/>
</dbReference>
<dbReference type="InterPro" id="IPR020472">
    <property type="entry name" value="WD40_PAC1"/>
</dbReference>
<dbReference type="Proteomes" id="UP000661280">
    <property type="component" value="Chromosome 3"/>
</dbReference>
<dbReference type="RefSeq" id="XP_041541972.1">
    <property type="nucleotide sequence ID" value="XM_041688160.1"/>
</dbReference>
<evidence type="ECO:0000256" key="7">
    <source>
        <dbReference type="PROSITE-ProRule" id="PRU00221"/>
    </source>
</evidence>
<sequence length="230" mass="24411">MQTLEGHSGSVSSVAFSGNGQLLASSPDDSTIKLWDAATGALKHTLEGHSDLVYSGAVYSVAFLGDGQLLASGSGDKTVKLWDIATGTLKYTLEGHSGTVFSVTFSGDGQLLASGSDDNTIKLWNTITGALKHNISTDRVATNIEFSEHLPLLTTNIGSFDIRNYYESFSTSSEKVAEVSLSADRWVTIQGQRELWLPPNYCPSSSTVKNSTIAFGSTSGRVAIIAFSVM</sequence>
<evidence type="ECO:0000256" key="3">
    <source>
        <dbReference type="ARBA" id="ARBA00022737"/>
    </source>
</evidence>
<feature type="repeat" description="WD" evidence="7">
    <location>
        <begin position="4"/>
        <end position="45"/>
    </location>
</feature>
<evidence type="ECO:0000256" key="1">
    <source>
        <dbReference type="ARBA" id="ARBA00004570"/>
    </source>
</evidence>
<dbReference type="PANTHER" id="PTHR22847">
    <property type="entry name" value="WD40 REPEAT PROTEIN"/>
    <property type="match status" value="1"/>
</dbReference>
<dbReference type="InterPro" id="IPR036322">
    <property type="entry name" value="WD40_repeat_dom_sf"/>
</dbReference>
<feature type="repeat" description="WD" evidence="7">
    <location>
        <begin position="93"/>
        <end position="134"/>
    </location>
</feature>
<dbReference type="InterPro" id="IPR001680">
    <property type="entry name" value="WD40_rpt"/>
</dbReference>
<dbReference type="PROSITE" id="PS50082">
    <property type="entry name" value="WD_REPEATS_2"/>
    <property type="match status" value="3"/>
</dbReference>
<dbReference type="PROSITE" id="PS50294">
    <property type="entry name" value="WD_REPEATS_REGION"/>
    <property type="match status" value="3"/>
</dbReference>
<organism evidence="8 9">
    <name type="scientific">Aspergillus kawachii</name>
    <name type="common">White koji mold</name>
    <name type="synonym">Aspergillus awamori var. kawachi</name>
    <dbReference type="NCBI Taxonomy" id="1069201"/>
    <lineage>
        <taxon>Eukaryota</taxon>
        <taxon>Fungi</taxon>
        <taxon>Dikarya</taxon>
        <taxon>Ascomycota</taxon>
        <taxon>Pezizomycotina</taxon>
        <taxon>Eurotiomycetes</taxon>
        <taxon>Eurotiomycetidae</taxon>
        <taxon>Eurotiales</taxon>
        <taxon>Aspergillaceae</taxon>
        <taxon>Aspergillus</taxon>
        <taxon>Aspergillus subgen. Circumdati</taxon>
    </lineage>
</organism>
<evidence type="ECO:0000313" key="9">
    <source>
        <dbReference type="Proteomes" id="UP000661280"/>
    </source>
</evidence>
<accession>A0A7R7W899</accession>
<dbReference type="InterPro" id="IPR015943">
    <property type="entry name" value="WD40/YVTN_repeat-like_dom_sf"/>
</dbReference>
<evidence type="ECO:0000256" key="4">
    <source>
        <dbReference type="ARBA" id="ARBA00038415"/>
    </source>
</evidence>
<reference evidence="8" key="2">
    <citation type="submission" date="2021-02" db="EMBL/GenBank/DDBJ databases">
        <title>Aspergillus luchuensis mut. kawachii IFO 4304 genome sequence.</title>
        <authorList>
            <person name="Mori K."/>
            <person name="Kadooka C."/>
            <person name="Goto M."/>
            <person name="Futagami T."/>
        </authorList>
    </citation>
    <scope>NUCLEOTIDE SEQUENCE</scope>
    <source>
        <strain evidence="8">IFO 4308</strain>
    </source>
</reference>
<dbReference type="PANTHER" id="PTHR22847:SF637">
    <property type="entry name" value="WD REPEAT DOMAIN 5B"/>
    <property type="match status" value="1"/>
</dbReference>
<dbReference type="SUPFAM" id="SSF50978">
    <property type="entry name" value="WD40 repeat-like"/>
    <property type="match status" value="1"/>
</dbReference>
<comment type="similarity">
    <text evidence="4">Belongs to the WD repeat MDV1/CAF4 family.</text>
</comment>
<evidence type="ECO:0000256" key="6">
    <source>
        <dbReference type="ARBA" id="ARBA00043913"/>
    </source>
</evidence>
<dbReference type="KEGG" id="aluc:AKAW2_31525S"/>
<comment type="function">
    <text evidence="6">Involved in mitochondrial fission. Acts as an adapter protein required to form mitochondrial fission complexes. Formation of these complexes is required to promote constriction and fission of the mitochondrial compartment at a late step in mitochondrial division.</text>
</comment>
<feature type="repeat" description="WD" evidence="7">
    <location>
        <begin position="54"/>
        <end position="92"/>
    </location>
</feature>
<dbReference type="CDD" id="cd00200">
    <property type="entry name" value="WD40"/>
    <property type="match status" value="1"/>
</dbReference>
<proteinExistence type="inferred from homology"/>
<evidence type="ECO:0000313" key="8">
    <source>
        <dbReference type="EMBL" id="BCR98206.1"/>
    </source>
</evidence>